<protein>
    <submittedName>
        <fullName evidence="6">Regulator of microtubule dynamics protein 1-like</fullName>
    </submittedName>
</protein>
<dbReference type="OrthoDB" id="69711at2759"/>
<comment type="caution">
    <text evidence="6">The sequence shown here is derived from an EMBL/GenBank/DDBJ whole genome shotgun (WGS) entry which is preliminary data.</text>
</comment>
<dbReference type="GO" id="GO:0005739">
    <property type="term" value="C:mitochondrion"/>
    <property type="evidence" value="ECO:0007669"/>
    <property type="project" value="TreeGrafter"/>
</dbReference>
<dbReference type="Proteomes" id="UP000747542">
    <property type="component" value="Unassembled WGS sequence"/>
</dbReference>
<gene>
    <name evidence="6" type="primary">Rmdn1-L</name>
    <name evidence="6" type="ORF">Hamer_G024068</name>
</gene>
<dbReference type="Pfam" id="PF21033">
    <property type="entry name" value="RMD1-3"/>
    <property type="match status" value="1"/>
</dbReference>
<reference evidence="6" key="1">
    <citation type="journal article" date="2021" name="Sci. Adv.">
        <title>The American lobster genome reveals insights on longevity, neural, and immune adaptations.</title>
        <authorList>
            <person name="Polinski J.M."/>
            <person name="Zimin A.V."/>
            <person name="Clark K.F."/>
            <person name="Kohn A.B."/>
            <person name="Sadowski N."/>
            <person name="Timp W."/>
            <person name="Ptitsyn A."/>
            <person name="Khanna P."/>
            <person name="Romanova D.Y."/>
            <person name="Williams P."/>
            <person name="Greenwood S.J."/>
            <person name="Moroz L.L."/>
            <person name="Walt D.R."/>
            <person name="Bodnar A.G."/>
        </authorList>
    </citation>
    <scope>NUCLEOTIDE SEQUENCE</scope>
    <source>
        <strain evidence="6">GMGI-L3</strain>
    </source>
</reference>
<dbReference type="GO" id="GO:0008017">
    <property type="term" value="F:microtubule binding"/>
    <property type="evidence" value="ECO:0007669"/>
    <property type="project" value="TreeGrafter"/>
</dbReference>
<comment type="subcellular location">
    <subcellularLocation>
        <location evidence="1">Cytoplasm</location>
        <location evidence="1">Cytoskeleton</location>
    </subcellularLocation>
</comment>
<evidence type="ECO:0000256" key="2">
    <source>
        <dbReference type="ARBA" id="ARBA00022490"/>
    </source>
</evidence>
<accession>A0A8J5MKK3</accession>
<keyword evidence="4" id="KW-0802">TPR repeat</keyword>
<dbReference type="PANTHER" id="PTHR16056:SF16">
    <property type="entry name" value="REGULATOR OF MICROTUBULE DYNAMICS PROTEIN 1"/>
    <property type="match status" value="1"/>
</dbReference>
<keyword evidence="3" id="KW-0677">Repeat</keyword>
<organism evidence="6 7">
    <name type="scientific">Homarus americanus</name>
    <name type="common">American lobster</name>
    <dbReference type="NCBI Taxonomy" id="6706"/>
    <lineage>
        <taxon>Eukaryota</taxon>
        <taxon>Metazoa</taxon>
        <taxon>Ecdysozoa</taxon>
        <taxon>Arthropoda</taxon>
        <taxon>Crustacea</taxon>
        <taxon>Multicrustacea</taxon>
        <taxon>Malacostraca</taxon>
        <taxon>Eumalacostraca</taxon>
        <taxon>Eucarida</taxon>
        <taxon>Decapoda</taxon>
        <taxon>Pleocyemata</taxon>
        <taxon>Astacidea</taxon>
        <taxon>Nephropoidea</taxon>
        <taxon>Nephropidae</taxon>
        <taxon>Homarus</taxon>
    </lineage>
</organism>
<sequence>MAQVCLKLWQGHTWFQVGRLINIHRPTLTPTVTRNSSASLSLAFKVSRLMRIKKPGVLSLTSGLLVGFLASDYPSVVAEAPSSETLVAEADRLYDQMKYEDIYNLLHTHKGMKNDEILWRLGRATYEKAKAAKTDDDKKILYREALNYVEEALALNQENFAVHKWMSILIDFVYSYEGSKARISQSYNTKNHMMKACELKPTDGTSWYLLGFWYYSIANIPWYQRKIASVVFATPPTGTYEEALEHFLHAEQVEPNFYSKNLLMIGMCYQKLGKKAEAKEYFLRTTNYTIKTNDDQEAVAEATSLLSGL</sequence>
<evidence type="ECO:0000256" key="1">
    <source>
        <dbReference type="ARBA" id="ARBA00004245"/>
    </source>
</evidence>
<keyword evidence="2" id="KW-0963">Cytoplasm</keyword>
<dbReference type="GO" id="GO:0097431">
    <property type="term" value="C:mitotic spindle pole"/>
    <property type="evidence" value="ECO:0007669"/>
    <property type="project" value="TreeGrafter"/>
</dbReference>
<dbReference type="InterPro" id="IPR049039">
    <property type="entry name" value="RMD1-3_a_helical_rpt"/>
</dbReference>
<proteinExistence type="predicted"/>
<dbReference type="EMBL" id="JAHLQT010043667">
    <property type="protein sequence ID" value="KAG7154849.1"/>
    <property type="molecule type" value="Genomic_DNA"/>
</dbReference>
<evidence type="ECO:0000256" key="5">
    <source>
        <dbReference type="ARBA" id="ARBA00023212"/>
    </source>
</evidence>
<dbReference type="GO" id="GO:0005876">
    <property type="term" value="C:spindle microtubule"/>
    <property type="evidence" value="ECO:0007669"/>
    <property type="project" value="TreeGrafter"/>
</dbReference>
<evidence type="ECO:0000256" key="4">
    <source>
        <dbReference type="ARBA" id="ARBA00022803"/>
    </source>
</evidence>
<evidence type="ECO:0000313" key="6">
    <source>
        <dbReference type="EMBL" id="KAG7154849.1"/>
    </source>
</evidence>
<evidence type="ECO:0000313" key="7">
    <source>
        <dbReference type="Proteomes" id="UP000747542"/>
    </source>
</evidence>
<dbReference type="AlphaFoldDB" id="A0A8J5MKK3"/>
<keyword evidence="5" id="KW-0206">Cytoskeleton</keyword>
<evidence type="ECO:0000256" key="3">
    <source>
        <dbReference type="ARBA" id="ARBA00022737"/>
    </source>
</evidence>
<keyword evidence="7" id="KW-1185">Reference proteome</keyword>
<dbReference type="PANTHER" id="PTHR16056">
    <property type="entry name" value="REGULATOR OF MICROTUBULE DYNAMICS PROTEIN"/>
    <property type="match status" value="1"/>
</dbReference>
<name>A0A8J5MKK3_HOMAM</name>